<dbReference type="EMBL" id="PEKC01000276">
    <property type="protein sequence ID" value="PII30134.1"/>
    <property type="molecule type" value="Genomic_DNA"/>
</dbReference>
<organism evidence="2">
    <name type="scientific">Chryseobacterium sp. B5</name>
    <dbReference type="NCBI Taxonomy" id="2050562"/>
    <lineage>
        <taxon>Bacteria</taxon>
        <taxon>Pseudomonadati</taxon>
        <taxon>Bacteroidota</taxon>
        <taxon>Flavobacteriia</taxon>
        <taxon>Flavobacteriales</taxon>
        <taxon>Weeksellaceae</taxon>
        <taxon>Chryseobacterium group</taxon>
        <taxon>Chryseobacterium</taxon>
    </lineage>
</organism>
<dbReference type="InterPro" id="IPR047794">
    <property type="entry name" value="C45_proenzyme-like"/>
</dbReference>
<dbReference type="Gene3D" id="3.60.60.10">
    <property type="entry name" value="Penicillin V Acylase, Chain A"/>
    <property type="match status" value="1"/>
</dbReference>
<reference evidence="2" key="1">
    <citation type="submission" date="2017-10" db="EMBL/GenBank/DDBJ databases">
        <title>Chryseobacterium sp. B5 is a hydrocarbonoclastic and plant growth promoting bacterium.</title>
        <authorList>
            <person name="Thijs S."/>
            <person name="Gkorezis P."/>
            <person name="Van Hamme J."/>
        </authorList>
    </citation>
    <scope>NUCLEOTIDE SEQUENCE</scope>
    <source>
        <strain evidence="2">B5</strain>
    </source>
</reference>
<feature type="domain" description="Peptidase C45 hydrolase" evidence="1">
    <location>
        <begin position="107"/>
        <end position="311"/>
    </location>
</feature>
<proteinExistence type="predicted"/>
<evidence type="ECO:0000313" key="2">
    <source>
        <dbReference type="EMBL" id="PII30134.1"/>
    </source>
</evidence>
<dbReference type="Pfam" id="PF03417">
    <property type="entry name" value="AAT"/>
    <property type="match status" value="1"/>
</dbReference>
<comment type="caution">
    <text evidence="2">The sequence shown here is derived from an EMBL/GenBank/DDBJ whole genome shotgun (WGS) entry which is preliminary data.</text>
</comment>
<gene>
    <name evidence="2" type="ORF">CTI11_29235</name>
</gene>
<sequence length="333" mass="37229">MPLPTRIRFQAIAEDLPGRKWQALCEQAWPYYRAWFLRQGAVARAGFLECRRALRQHMPELVPTWERLVELAGGGDIEARFLSLWCPPPYITGCSQAVWLDAAGRQEPMLLRNYDFAPALLEGHWLATRWSGQRVAAMGDCLWGALDGMNESGLAASLSFGGRTAHGDGFGIPLVLRYVLEIAQDTASAVAILQRVPVHMCYSVTLLDARGEWATVFLNPDRPVEVTRRRAVTNFQHTVEWPEHARATSACERLAALQQQIEAGMPASDTQAALLREPLYQPAWRRGYGTLYTAAYAPRSGRLELSWPGQAWPQTLAAFEEGHREIAYLSQGP</sequence>
<name>A0A2G7SR38_9FLAO</name>
<dbReference type="InterPro" id="IPR005079">
    <property type="entry name" value="Peptidase_C45_hydrolase"/>
</dbReference>
<accession>A0A2G7SR38</accession>
<evidence type="ECO:0000259" key="1">
    <source>
        <dbReference type="Pfam" id="PF03417"/>
    </source>
</evidence>
<protein>
    <recommendedName>
        <fullName evidence="1">Peptidase C45 hydrolase domain-containing protein</fullName>
    </recommendedName>
</protein>
<dbReference type="NCBIfam" id="NF040521">
    <property type="entry name" value="C45_proenzyme"/>
    <property type="match status" value="1"/>
</dbReference>
<dbReference type="AlphaFoldDB" id="A0A2G7SR38"/>